<accession>A0AAC8THU5</accession>
<feature type="domain" description="PAC" evidence="9">
    <location>
        <begin position="81"/>
        <end position="133"/>
    </location>
</feature>
<dbReference type="CDD" id="cd00130">
    <property type="entry name" value="PAS"/>
    <property type="match status" value="1"/>
</dbReference>
<dbReference type="PANTHER" id="PTHR43711">
    <property type="entry name" value="TWO-COMPONENT HISTIDINE KINASE"/>
    <property type="match status" value="1"/>
</dbReference>
<feature type="domain" description="Histidine kinase" evidence="7">
    <location>
        <begin position="144"/>
        <end position="360"/>
    </location>
</feature>
<evidence type="ECO:0000313" key="13">
    <source>
        <dbReference type="Proteomes" id="UP000256345"/>
    </source>
</evidence>
<evidence type="ECO:0000256" key="2">
    <source>
        <dbReference type="ARBA" id="ARBA00012438"/>
    </source>
</evidence>
<dbReference type="EMBL" id="QUMU01000005">
    <property type="protein sequence ID" value="REG31979.1"/>
    <property type="molecule type" value="Genomic_DNA"/>
</dbReference>
<dbReference type="InterPro" id="IPR035965">
    <property type="entry name" value="PAS-like_dom_sf"/>
</dbReference>
<dbReference type="SUPFAM" id="SSF55874">
    <property type="entry name" value="ATPase domain of HSP90 chaperone/DNA topoisomerase II/histidine kinase"/>
    <property type="match status" value="1"/>
</dbReference>
<dbReference type="PANTHER" id="PTHR43711:SF26">
    <property type="entry name" value="SENSOR HISTIDINE KINASE RCSC"/>
    <property type="match status" value="1"/>
</dbReference>
<dbReference type="SMART" id="SM00387">
    <property type="entry name" value="HATPase_c"/>
    <property type="match status" value="1"/>
</dbReference>
<dbReference type="InterPro" id="IPR005467">
    <property type="entry name" value="His_kinase_dom"/>
</dbReference>
<evidence type="ECO:0000256" key="3">
    <source>
        <dbReference type="ARBA" id="ARBA00022553"/>
    </source>
</evidence>
<dbReference type="SMART" id="SM00388">
    <property type="entry name" value="HisKA"/>
    <property type="match status" value="1"/>
</dbReference>
<dbReference type="NCBIfam" id="TIGR00229">
    <property type="entry name" value="sensory_box"/>
    <property type="match status" value="1"/>
</dbReference>
<keyword evidence="4" id="KW-0808">Transferase</keyword>
<keyword evidence="13" id="KW-1185">Reference proteome</keyword>
<dbReference type="EC" id="2.7.13.3" evidence="2"/>
<keyword evidence="5" id="KW-0418">Kinase</keyword>
<evidence type="ECO:0000259" key="8">
    <source>
        <dbReference type="PROSITE" id="PS50112"/>
    </source>
</evidence>
<dbReference type="KEGG" id="age:AA314_08343"/>
<evidence type="ECO:0000313" key="11">
    <source>
        <dbReference type="EMBL" id="REG31979.1"/>
    </source>
</evidence>
<dbReference type="InterPro" id="IPR050736">
    <property type="entry name" value="Sensor_HK_Regulatory"/>
</dbReference>
<dbReference type="Proteomes" id="UP000035579">
    <property type="component" value="Chromosome"/>
</dbReference>
<reference evidence="10 12" key="1">
    <citation type="submission" date="2015-05" db="EMBL/GenBank/DDBJ databases">
        <title>Genome assembly of Archangium gephyra DSM 2261.</title>
        <authorList>
            <person name="Sharma G."/>
            <person name="Subramanian S."/>
        </authorList>
    </citation>
    <scope>NUCLEOTIDE SEQUENCE [LARGE SCALE GENOMIC DNA]</scope>
    <source>
        <strain evidence="10 12">DSM 2261</strain>
    </source>
</reference>
<dbReference type="Pfam" id="PF02518">
    <property type="entry name" value="HATPase_c"/>
    <property type="match status" value="1"/>
</dbReference>
<dbReference type="InterPro" id="IPR004358">
    <property type="entry name" value="Sig_transdc_His_kin-like_C"/>
</dbReference>
<dbReference type="RefSeq" id="WP_053067121.1">
    <property type="nucleotide sequence ID" value="NZ_CP011509.1"/>
</dbReference>
<dbReference type="InterPro" id="IPR000700">
    <property type="entry name" value="PAS-assoc_C"/>
</dbReference>
<proteinExistence type="predicted"/>
<reference evidence="11 13" key="2">
    <citation type="submission" date="2018-08" db="EMBL/GenBank/DDBJ databases">
        <title>Genomic Encyclopedia of Archaeal and Bacterial Type Strains, Phase II (KMG-II): from individual species to whole genera.</title>
        <authorList>
            <person name="Goeker M."/>
        </authorList>
    </citation>
    <scope>NUCLEOTIDE SEQUENCE [LARGE SCALE GENOMIC DNA]</scope>
    <source>
        <strain evidence="11 13">DSM 2261</strain>
    </source>
</reference>
<dbReference type="Gene3D" id="1.10.287.130">
    <property type="match status" value="1"/>
</dbReference>
<dbReference type="InterPro" id="IPR036097">
    <property type="entry name" value="HisK_dim/P_sf"/>
</dbReference>
<keyword evidence="3" id="KW-0597">Phosphoprotein</keyword>
<gene>
    <name evidence="10" type="ORF">AA314_08343</name>
    <name evidence="11" type="ORF">ATI61_105306</name>
</gene>
<dbReference type="PRINTS" id="PR00344">
    <property type="entry name" value="BCTRLSENSOR"/>
</dbReference>
<evidence type="ECO:0000256" key="5">
    <source>
        <dbReference type="ARBA" id="ARBA00022777"/>
    </source>
</evidence>
<dbReference type="Proteomes" id="UP000256345">
    <property type="component" value="Unassembled WGS sequence"/>
</dbReference>
<dbReference type="InterPro" id="IPR000014">
    <property type="entry name" value="PAS"/>
</dbReference>
<dbReference type="InterPro" id="IPR036890">
    <property type="entry name" value="HATPase_C_sf"/>
</dbReference>
<evidence type="ECO:0000313" key="12">
    <source>
        <dbReference type="Proteomes" id="UP000035579"/>
    </source>
</evidence>
<dbReference type="AlphaFoldDB" id="A0AAC8THU5"/>
<dbReference type="Gene3D" id="3.30.565.10">
    <property type="entry name" value="Histidine kinase-like ATPase, C-terminal domain"/>
    <property type="match status" value="1"/>
</dbReference>
<dbReference type="Pfam" id="PF13426">
    <property type="entry name" value="PAS_9"/>
    <property type="match status" value="1"/>
</dbReference>
<dbReference type="Gene3D" id="3.30.450.20">
    <property type="entry name" value="PAS domain"/>
    <property type="match status" value="1"/>
</dbReference>
<evidence type="ECO:0000256" key="6">
    <source>
        <dbReference type="ARBA" id="ARBA00023012"/>
    </source>
</evidence>
<feature type="domain" description="PAS" evidence="8">
    <location>
        <begin position="6"/>
        <end position="79"/>
    </location>
</feature>
<sequence length="374" mass="41668">MPELERDERFHLNLEDIKEYAIFRISPEGLIVSWNAGAERVKGYRAEEILGRPFSVLFTPEDVEAGVPEWELRQASEKGVFQGEGVRVRKGGTRYEAEVTLRALADQGGVHRGFVKVTRDISVRKRAEAELRKRAEFEQQLIGIVSHDLRTPLSAITLATALLMRSEILSERHTAVLGRILSSSERALRLISSLLDFSQARVGGGFVLHYTPVDLREYLSLLVEEVRVTHPGQDIQLEFSGEGRGAWDVDRLAQLLTNLLNNALEHGLEDEPVRLRVSGEPDAVVFEIQNRGTPIPPDAMPHLFEPMRRGAGAIRSSKHKSVGLGLYIVQQIVLAHHGTIEVSSSEAEGTTFTVRLPRHPADARASDSDDVIHH</sequence>
<dbReference type="PROSITE" id="PS50113">
    <property type="entry name" value="PAC"/>
    <property type="match status" value="1"/>
</dbReference>
<dbReference type="CDD" id="cd00082">
    <property type="entry name" value="HisKA"/>
    <property type="match status" value="1"/>
</dbReference>
<dbReference type="InterPro" id="IPR003594">
    <property type="entry name" value="HATPase_dom"/>
</dbReference>
<evidence type="ECO:0000259" key="7">
    <source>
        <dbReference type="PROSITE" id="PS50109"/>
    </source>
</evidence>
<dbReference type="SUPFAM" id="SSF55785">
    <property type="entry name" value="PYP-like sensor domain (PAS domain)"/>
    <property type="match status" value="1"/>
</dbReference>
<name>A0AAC8THU5_9BACT</name>
<dbReference type="SUPFAM" id="SSF47384">
    <property type="entry name" value="Homodimeric domain of signal transducing histidine kinase"/>
    <property type="match status" value="1"/>
</dbReference>
<dbReference type="GO" id="GO:0000155">
    <property type="term" value="F:phosphorelay sensor kinase activity"/>
    <property type="evidence" value="ECO:0007669"/>
    <property type="project" value="InterPro"/>
</dbReference>
<dbReference type="PROSITE" id="PS50109">
    <property type="entry name" value="HIS_KIN"/>
    <property type="match status" value="1"/>
</dbReference>
<evidence type="ECO:0000256" key="1">
    <source>
        <dbReference type="ARBA" id="ARBA00000085"/>
    </source>
</evidence>
<dbReference type="Pfam" id="PF00512">
    <property type="entry name" value="HisKA"/>
    <property type="match status" value="1"/>
</dbReference>
<organism evidence="10 12">
    <name type="scientific">Archangium gephyra</name>
    <dbReference type="NCBI Taxonomy" id="48"/>
    <lineage>
        <taxon>Bacteria</taxon>
        <taxon>Pseudomonadati</taxon>
        <taxon>Myxococcota</taxon>
        <taxon>Myxococcia</taxon>
        <taxon>Myxococcales</taxon>
        <taxon>Cystobacterineae</taxon>
        <taxon>Archangiaceae</taxon>
        <taxon>Archangium</taxon>
    </lineage>
</organism>
<comment type="catalytic activity">
    <reaction evidence="1">
        <text>ATP + protein L-histidine = ADP + protein N-phospho-L-histidine.</text>
        <dbReference type="EC" id="2.7.13.3"/>
    </reaction>
</comment>
<protein>
    <recommendedName>
        <fullName evidence="2">histidine kinase</fullName>
        <ecNumber evidence="2">2.7.13.3</ecNumber>
    </recommendedName>
</protein>
<evidence type="ECO:0000256" key="4">
    <source>
        <dbReference type="ARBA" id="ARBA00022679"/>
    </source>
</evidence>
<keyword evidence="6" id="KW-0902">Two-component regulatory system</keyword>
<evidence type="ECO:0000259" key="9">
    <source>
        <dbReference type="PROSITE" id="PS50113"/>
    </source>
</evidence>
<evidence type="ECO:0000313" key="10">
    <source>
        <dbReference type="EMBL" id="AKJ06717.1"/>
    </source>
</evidence>
<dbReference type="EMBL" id="CP011509">
    <property type="protein sequence ID" value="AKJ06717.1"/>
    <property type="molecule type" value="Genomic_DNA"/>
</dbReference>
<dbReference type="InterPro" id="IPR003661">
    <property type="entry name" value="HisK_dim/P_dom"/>
</dbReference>
<dbReference type="PROSITE" id="PS50112">
    <property type="entry name" value="PAS"/>
    <property type="match status" value="1"/>
</dbReference>